<dbReference type="GO" id="GO:0003677">
    <property type="term" value="F:DNA binding"/>
    <property type="evidence" value="ECO:0007669"/>
    <property type="project" value="UniProtKB-KW"/>
</dbReference>
<protein>
    <submittedName>
        <fullName evidence="6">Transcriptional regulator, LysR family protein</fullName>
    </submittedName>
</protein>
<name>T1ABQ5_9ZZZZ</name>
<comment type="caution">
    <text evidence="6">The sequence shown here is derived from an EMBL/GenBank/DDBJ whole genome shotgun (WGS) entry which is preliminary data.</text>
</comment>
<dbReference type="PROSITE" id="PS50931">
    <property type="entry name" value="HTH_LYSR"/>
    <property type="match status" value="1"/>
</dbReference>
<dbReference type="SUPFAM" id="SSF46785">
    <property type="entry name" value="Winged helix' DNA-binding domain"/>
    <property type="match status" value="1"/>
</dbReference>
<dbReference type="GO" id="GO:0003700">
    <property type="term" value="F:DNA-binding transcription factor activity"/>
    <property type="evidence" value="ECO:0007669"/>
    <property type="project" value="InterPro"/>
</dbReference>
<dbReference type="InterPro" id="IPR036388">
    <property type="entry name" value="WH-like_DNA-bd_sf"/>
</dbReference>
<feature type="non-terminal residue" evidence="6">
    <location>
        <position position="216"/>
    </location>
</feature>
<dbReference type="InterPro" id="IPR005119">
    <property type="entry name" value="LysR_subst-bd"/>
</dbReference>
<dbReference type="InterPro" id="IPR058163">
    <property type="entry name" value="LysR-type_TF_proteobact-type"/>
</dbReference>
<comment type="similarity">
    <text evidence="1">Belongs to the LysR transcriptional regulatory family.</text>
</comment>
<dbReference type="SUPFAM" id="SSF53850">
    <property type="entry name" value="Periplasmic binding protein-like II"/>
    <property type="match status" value="1"/>
</dbReference>
<evidence type="ECO:0000256" key="2">
    <source>
        <dbReference type="ARBA" id="ARBA00023015"/>
    </source>
</evidence>
<accession>T1ABQ5</accession>
<evidence type="ECO:0000313" key="6">
    <source>
        <dbReference type="EMBL" id="EQD39290.1"/>
    </source>
</evidence>
<keyword evidence="4" id="KW-0804">Transcription</keyword>
<evidence type="ECO:0000259" key="5">
    <source>
        <dbReference type="PROSITE" id="PS50931"/>
    </source>
</evidence>
<dbReference type="PANTHER" id="PTHR30537">
    <property type="entry name" value="HTH-TYPE TRANSCRIPTIONAL REGULATOR"/>
    <property type="match status" value="1"/>
</dbReference>
<dbReference type="Gene3D" id="1.10.10.10">
    <property type="entry name" value="Winged helix-like DNA-binding domain superfamily/Winged helix DNA-binding domain"/>
    <property type="match status" value="1"/>
</dbReference>
<proteinExistence type="inferred from homology"/>
<reference evidence="6" key="2">
    <citation type="journal article" date="2014" name="ISME J.">
        <title>Microbial stratification in low pH oxic and suboxic macroscopic growths along an acid mine drainage.</title>
        <authorList>
            <person name="Mendez-Garcia C."/>
            <person name="Mesa V."/>
            <person name="Sprenger R.R."/>
            <person name="Richter M."/>
            <person name="Diez M.S."/>
            <person name="Solano J."/>
            <person name="Bargiela R."/>
            <person name="Golyshina O.V."/>
            <person name="Manteca A."/>
            <person name="Ramos J.L."/>
            <person name="Gallego J.R."/>
            <person name="Llorente I."/>
            <person name="Martins Dos Santos V.A."/>
            <person name="Jensen O.N."/>
            <person name="Pelaez A.I."/>
            <person name="Sanchez J."/>
            <person name="Ferrer M."/>
        </authorList>
    </citation>
    <scope>NUCLEOTIDE SEQUENCE</scope>
</reference>
<dbReference type="AlphaFoldDB" id="T1ABQ5"/>
<evidence type="ECO:0000256" key="1">
    <source>
        <dbReference type="ARBA" id="ARBA00009437"/>
    </source>
</evidence>
<reference evidence="6" key="1">
    <citation type="submission" date="2013-08" db="EMBL/GenBank/DDBJ databases">
        <authorList>
            <person name="Mendez C."/>
            <person name="Richter M."/>
            <person name="Ferrer M."/>
            <person name="Sanchez J."/>
        </authorList>
    </citation>
    <scope>NUCLEOTIDE SEQUENCE</scope>
</reference>
<organism evidence="6">
    <name type="scientific">mine drainage metagenome</name>
    <dbReference type="NCBI Taxonomy" id="410659"/>
    <lineage>
        <taxon>unclassified sequences</taxon>
        <taxon>metagenomes</taxon>
        <taxon>ecological metagenomes</taxon>
    </lineage>
</organism>
<dbReference type="InterPro" id="IPR036390">
    <property type="entry name" value="WH_DNA-bd_sf"/>
</dbReference>
<dbReference type="Gene3D" id="3.40.190.290">
    <property type="match status" value="1"/>
</dbReference>
<dbReference type="Pfam" id="PF03466">
    <property type="entry name" value="LysR_substrate"/>
    <property type="match status" value="1"/>
</dbReference>
<feature type="domain" description="HTH lysR-type" evidence="5">
    <location>
        <begin position="1"/>
        <end position="17"/>
    </location>
</feature>
<evidence type="ECO:0000256" key="4">
    <source>
        <dbReference type="ARBA" id="ARBA00023163"/>
    </source>
</evidence>
<keyword evidence="2" id="KW-0805">Transcription regulation</keyword>
<sequence length="216" mass="24071">KLGVRLLQRSTRSLAVTEVGRELYERAVGILSAIDETQTMIQRTHAEPQGVLKLTCGVEFGLLVVNRWIRSYLERYPLVRVEADFSDRLVDLIIEGFDLAIRIGQLPDSSLSARPLGEVTYALYASPAYLRTHPAPEHPNELPSHELIMFVVALPPAWHLAKADEQIDIEARPRLMVNNHVGARDAAVDGLGIALLPRFQAAPFARDGRLVEVLPR</sequence>
<evidence type="ECO:0000256" key="3">
    <source>
        <dbReference type="ARBA" id="ARBA00023125"/>
    </source>
</evidence>
<dbReference type="EMBL" id="AUZX01012441">
    <property type="protein sequence ID" value="EQD39290.1"/>
    <property type="molecule type" value="Genomic_DNA"/>
</dbReference>
<keyword evidence="3" id="KW-0238">DNA-binding</keyword>
<gene>
    <name evidence="6" type="ORF">B1A_16923</name>
</gene>
<dbReference type="InterPro" id="IPR000847">
    <property type="entry name" value="LysR_HTH_N"/>
</dbReference>
<dbReference type="PANTHER" id="PTHR30537:SF5">
    <property type="entry name" value="HTH-TYPE TRANSCRIPTIONAL ACTIVATOR TTDR-RELATED"/>
    <property type="match status" value="1"/>
</dbReference>
<feature type="non-terminal residue" evidence="6">
    <location>
        <position position="1"/>
    </location>
</feature>
<dbReference type="CDD" id="cd08422">
    <property type="entry name" value="PBP2_CrgA_like"/>
    <property type="match status" value="1"/>
</dbReference>